<gene>
    <name evidence="1" type="ORF">ENE75_12145</name>
</gene>
<reference evidence="1 2" key="1">
    <citation type="submission" date="2019-01" db="EMBL/GenBank/DDBJ databases">
        <authorList>
            <person name="Chen W.-M."/>
        </authorList>
    </citation>
    <scope>NUCLEOTIDE SEQUENCE [LARGE SCALE GENOMIC DNA]</scope>
    <source>
        <strain evidence="1 2">ICH-3</strain>
    </source>
</reference>
<dbReference type="OrthoDB" id="8780690at2"/>
<comment type="caution">
    <text evidence="1">The sequence shown here is derived from an EMBL/GenBank/DDBJ whole genome shotgun (WGS) entry which is preliminary data.</text>
</comment>
<organism evidence="1 2">
    <name type="scientific">Rubrivivax albus</name>
    <dbReference type="NCBI Taxonomy" id="2499835"/>
    <lineage>
        <taxon>Bacteria</taxon>
        <taxon>Pseudomonadati</taxon>
        <taxon>Pseudomonadota</taxon>
        <taxon>Betaproteobacteria</taxon>
        <taxon>Burkholderiales</taxon>
        <taxon>Sphaerotilaceae</taxon>
        <taxon>Rubrivivax</taxon>
    </lineage>
</organism>
<name>A0A3S2TM86_9BURK</name>
<dbReference type="RefSeq" id="WP_128198564.1">
    <property type="nucleotide sequence ID" value="NZ_SACT01000003.1"/>
</dbReference>
<evidence type="ECO:0000313" key="2">
    <source>
        <dbReference type="Proteomes" id="UP000288178"/>
    </source>
</evidence>
<accession>A0A3S2TM86</accession>
<dbReference type="AlphaFoldDB" id="A0A3S2TM86"/>
<evidence type="ECO:0000313" key="1">
    <source>
        <dbReference type="EMBL" id="RVT51563.1"/>
    </source>
</evidence>
<keyword evidence="2" id="KW-1185">Reference proteome</keyword>
<dbReference type="Proteomes" id="UP000288178">
    <property type="component" value="Unassembled WGS sequence"/>
</dbReference>
<protein>
    <submittedName>
        <fullName evidence="1">Uncharacterized protein</fullName>
    </submittedName>
</protein>
<sequence>MDELDRLPSVKHGLWFHGGVTTCHVRIVRHHLLYGSHDADDPPELAHDRAMECYYVRYDLPVRQAARGSRAGRGAMTTAMAWHDGGAALSLREAVFLAQRKLGPVISWND</sequence>
<proteinExistence type="predicted"/>
<dbReference type="EMBL" id="SACT01000003">
    <property type="protein sequence ID" value="RVT51563.1"/>
    <property type="molecule type" value="Genomic_DNA"/>
</dbReference>